<dbReference type="Proteomes" id="UP000076359">
    <property type="component" value="Unassembled WGS sequence"/>
</dbReference>
<reference evidence="1 2" key="1">
    <citation type="journal article" date="2016" name="Nat. Commun.">
        <title>Genomes of cryptic chimpanzee Plasmodium species reveal key evolutionary events leading to human malaria.</title>
        <authorList>
            <person name="Sundararaman S.A."/>
            <person name="Plenderleith L.J."/>
            <person name="Liu W."/>
            <person name="Loy D.E."/>
            <person name="Learn G.H."/>
            <person name="Li Y."/>
            <person name="Shaw K.S."/>
            <person name="Ayouba A."/>
            <person name="Peeters M."/>
            <person name="Speede S."/>
            <person name="Shaw G.M."/>
            <person name="Bushman F.D."/>
            <person name="Brisson D."/>
            <person name="Rayner J.C."/>
            <person name="Sharp P.M."/>
            <person name="Hahn B.H."/>
        </authorList>
    </citation>
    <scope>NUCLEOTIDE SEQUENCE [LARGE SCALE GENOMIC DNA]</scope>
    <source>
        <strain evidence="1 2">SY57</strain>
    </source>
</reference>
<dbReference type="GeneID" id="24531309"/>
<dbReference type="AlphaFoldDB" id="A0A151LF28"/>
<organism evidence="1 2">
    <name type="scientific">Plasmodium reichenowi</name>
    <dbReference type="NCBI Taxonomy" id="5854"/>
    <lineage>
        <taxon>Eukaryota</taxon>
        <taxon>Sar</taxon>
        <taxon>Alveolata</taxon>
        <taxon>Apicomplexa</taxon>
        <taxon>Aconoidasida</taxon>
        <taxon>Haemosporida</taxon>
        <taxon>Plasmodiidae</taxon>
        <taxon>Plasmodium</taxon>
        <taxon>Plasmodium (Laverania)</taxon>
    </lineage>
</organism>
<name>A0A151LF28_PLARE</name>
<feature type="non-terminal residue" evidence="1">
    <location>
        <position position="1"/>
    </location>
</feature>
<gene>
    <name evidence="1" type="ORF">PRSY57_1010300</name>
</gene>
<comment type="caution">
    <text evidence="1">The sequence shown here is derived from an EMBL/GenBank/DDBJ whole genome shotgun (WGS) entry which is preliminary data.</text>
</comment>
<dbReference type="EMBL" id="LVLA01000011">
    <property type="protein sequence ID" value="KYN97558.1"/>
    <property type="molecule type" value="Genomic_DNA"/>
</dbReference>
<sequence length="36" mass="4259">YGDCMTLNFKEKLSDNVKAYFNEKLLKLTISIEILY</sequence>
<accession>A0A151LF28</accession>
<dbReference type="RefSeq" id="XP_019970407.1">
    <property type="nucleotide sequence ID" value="XM_020114861.1"/>
</dbReference>
<proteinExistence type="predicted"/>
<evidence type="ECO:0000313" key="1">
    <source>
        <dbReference type="EMBL" id="KYN97558.1"/>
    </source>
</evidence>
<protein>
    <submittedName>
        <fullName evidence="1">Uncharacterized protein</fullName>
    </submittedName>
</protein>
<evidence type="ECO:0000313" key="2">
    <source>
        <dbReference type="Proteomes" id="UP000076359"/>
    </source>
</evidence>